<proteinExistence type="predicted"/>
<feature type="domain" description="Cytidyltransferase-like" evidence="2">
    <location>
        <begin position="2"/>
        <end position="73"/>
    </location>
</feature>
<dbReference type="InterPro" id="IPR004821">
    <property type="entry name" value="Cyt_trans-like"/>
</dbReference>
<protein>
    <recommendedName>
        <fullName evidence="1">choline-phosphate cytidylyltransferase</fullName>
        <ecNumber evidence="1">2.7.7.15</ecNumber>
    </recommendedName>
</protein>
<dbReference type="Gramene" id="rna23425">
    <property type="protein sequence ID" value="RHN61015.1"/>
    <property type="gene ID" value="gene23425"/>
</dbReference>
<dbReference type="InterPro" id="IPR014729">
    <property type="entry name" value="Rossmann-like_a/b/a_fold"/>
</dbReference>
<sequence>MNEQERYESLRHCKWVDEVIPDVPWVINQEFIDKHKIDYVAQDALPYADTSGAGKDVYEFVKAIGKFKETKRTFRSKHPRLFSISNQKDSMVGDIGEVVGSSREWHFEWRRDFFDWEEQLFANLLVDLEGMTWSHEEDRWKWGLEESGMFSVKSTYGKLEGLVSREELWSETDKSVFSKIWKSPAPSRVVAFSFVIEFQQGLILR</sequence>
<dbReference type="Pfam" id="PF01467">
    <property type="entry name" value="CTP_transf_like"/>
    <property type="match status" value="1"/>
</dbReference>
<evidence type="ECO:0000259" key="2">
    <source>
        <dbReference type="Pfam" id="PF01467"/>
    </source>
</evidence>
<dbReference type="InterPro" id="IPR045049">
    <property type="entry name" value="Pcy1-like"/>
</dbReference>
<name>A0A396IBG5_MEDTR</name>
<dbReference type="Gene3D" id="3.40.50.620">
    <property type="entry name" value="HUPs"/>
    <property type="match status" value="1"/>
</dbReference>
<organism evidence="3 4">
    <name type="scientific">Medicago truncatula</name>
    <name type="common">Barrel medic</name>
    <name type="synonym">Medicago tribuloides</name>
    <dbReference type="NCBI Taxonomy" id="3880"/>
    <lineage>
        <taxon>Eukaryota</taxon>
        <taxon>Viridiplantae</taxon>
        <taxon>Streptophyta</taxon>
        <taxon>Embryophyta</taxon>
        <taxon>Tracheophyta</taxon>
        <taxon>Spermatophyta</taxon>
        <taxon>Magnoliopsida</taxon>
        <taxon>eudicotyledons</taxon>
        <taxon>Gunneridae</taxon>
        <taxon>Pentapetalae</taxon>
        <taxon>rosids</taxon>
        <taxon>fabids</taxon>
        <taxon>Fabales</taxon>
        <taxon>Fabaceae</taxon>
        <taxon>Papilionoideae</taxon>
        <taxon>50 kb inversion clade</taxon>
        <taxon>NPAAA clade</taxon>
        <taxon>Hologalegina</taxon>
        <taxon>IRL clade</taxon>
        <taxon>Trifolieae</taxon>
        <taxon>Medicago</taxon>
    </lineage>
</organism>
<keyword evidence="3" id="KW-0808">Transferase</keyword>
<gene>
    <name evidence="3" type="ORF">MtrunA17_Chr4g0032041</name>
</gene>
<comment type="caution">
    <text evidence="3">The sequence shown here is derived from an EMBL/GenBank/DDBJ whole genome shotgun (WGS) entry which is preliminary data.</text>
</comment>
<dbReference type="Proteomes" id="UP000265566">
    <property type="component" value="Chromosome 4"/>
</dbReference>
<accession>A0A396IBG5</accession>
<reference evidence="4" key="1">
    <citation type="journal article" date="2018" name="Nat. Plants">
        <title>Whole-genome landscape of Medicago truncatula symbiotic genes.</title>
        <authorList>
            <person name="Pecrix Y."/>
            <person name="Staton S.E."/>
            <person name="Sallet E."/>
            <person name="Lelandais-Briere C."/>
            <person name="Moreau S."/>
            <person name="Carrere S."/>
            <person name="Blein T."/>
            <person name="Jardinaud M.F."/>
            <person name="Latrasse D."/>
            <person name="Zouine M."/>
            <person name="Zahm M."/>
            <person name="Kreplak J."/>
            <person name="Mayjonade B."/>
            <person name="Satge C."/>
            <person name="Perez M."/>
            <person name="Cauet S."/>
            <person name="Marande W."/>
            <person name="Chantry-Darmon C."/>
            <person name="Lopez-Roques C."/>
            <person name="Bouchez O."/>
            <person name="Berard A."/>
            <person name="Debelle F."/>
            <person name="Munos S."/>
            <person name="Bendahmane A."/>
            <person name="Berges H."/>
            <person name="Niebel A."/>
            <person name="Buitink J."/>
            <person name="Frugier F."/>
            <person name="Benhamed M."/>
            <person name="Crespi M."/>
            <person name="Gouzy J."/>
            <person name="Gamas P."/>
        </authorList>
    </citation>
    <scope>NUCLEOTIDE SEQUENCE [LARGE SCALE GENOMIC DNA]</scope>
    <source>
        <strain evidence="4">cv. Jemalong A17</strain>
    </source>
</reference>
<dbReference type="EMBL" id="PSQE01000004">
    <property type="protein sequence ID" value="RHN61015.1"/>
    <property type="molecule type" value="Genomic_DNA"/>
</dbReference>
<keyword evidence="3" id="KW-0548">Nucleotidyltransferase</keyword>
<dbReference type="AlphaFoldDB" id="A0A396IBG5"/>
<dbReference type="PANTHER" id="PTHR10739:SF13">
    <property type="entry name" value="CHOLINE-PHOSPHATE CYTIDYLYLTRANSFERASE"/>
    <property type="match status" value="1"/>
</dbReference>
<dbReference type="GO" id="GO:0004105">
    <property type="term" value="F:choline-phosphate cytidylyltransferase activity"/>
    <property type="evidence" value="ECO:0007669"/>
    <property type="project" value="UniProtKB-EC"/>
</dbReference>
<evidence type="ECO:0000313" key="4">
    <source>
        <dbReference type="Proteomes" id="UP000265566"/>
    </source>
</evidence>
<dbReference type="PANTHER" id="PTHR10739">
    <property type="entry name" value="CYTIDYLYLTRANSFERASE"/>
    <property type="match status" value="1"/>
</dbReference>
<evidence type="ECO:0000313" key="3">
    <source>
        <dbReference type="EMBL" id="RHN61015.1"/>
    </source>
</evidence>
<dbReference type="EC" id="2.7.7.15" evidence="1"/>
<evidence type="ECO:0000256" key="1">
    <source>
        <dbReference type="ARBA" id="ARBA00026101"/>
    </source>
</evidence>